<gene>
    <name evidence="2" type="ORF">COT62_03225</name>
</gene>
<proteinExistence type="predicted"/>
<feature type="transmembrane region" description="Helical" evidence="1">
    <location>
        <begin position="56"/>
        <end position="74"/>
    </location>
</feature>
<feature type="transmembrane region" description="Helical" evidence="1">
    <location>
        <begin position="80"/>
        <end position="113"/>
    </location>
</feature>
<comment type="caution">
    <text evidence="2">The sequence shown here is derived from an EMBL/GenBank/DDBJ whole genome shotgun (WGS) entry which is preliminary data.</text>
</comment>
<evidence type="ECO:0000313" key="3">
    <source>
        <dbReference type="Proteomes" id="UP000231198"/>
    </source>
</evidence>
<name>A0A2H0WSC5_9BACT</name>
<keyword evidence="1" id="KW-1133">Transmembrane helix</keyword>
<evidence type="ECO:0000313" key="2">
    <source>
        <dbReference type="EMBL" id="PIS15527.1"/>
    </source>
</evidence>
<feature type="transmembrane region" description="Helical" evidence="1">
    <location>
        <begin position="5"/>
        <end position="21"/>
    </location>
</feature>
<dbReference type="EMBL" id="PEZG01000069">
    <property type="protein sequence ID" value="PIS15527.1"/>
    <property type="molecule type" value="Genomic_DNA"/>
</dbReference>
<feature type="transmembrane region" description="Helical" evidence="1">
    <location>
        <begin position="125"/>
        <end position="145"/>
    </location>
</feature>
<evidence type="ECO:0000256" key="1">
    <source>
        <dbReference type="SAM" id="Phobius"/>
    </source>
</evidence>
<keyword evidence="1" id="KW-0472">Membrane</keyword>
<feature type="transmembrane region" description="Helical" evidence="1">
    <location>
        <begin position="27"/>
        <end position="44"/>
    </location>
</feature>
<protein>
    <submittedName>
        <fullName evidence="2">Uncharacterized protein</fullName>
    </submittedName>
</protein>
<sequence length="217" mass="24895">MYPEIVHSIILILTITASFLFSKTSLVTYDIQIFALLFILLFIGRRISLNGPFSRLLESIVFTAIIIITINTTGQTESPFFFLIYFLLFSLSLLLEPVISITTTIALVVCFLLTLPEGQNLTRLLPIFSLAFLTPFALFMGQEYIKSQKAKVKIQKLRTTLSNKEEDTFLFLSLMLKNHLNTIKEAVENFMGDHQLVTIRKQVKNMERLIDEFEKKS</sequence>
<reference evidence="3" key="1">
    <citation type="submission" date="2017-09" db="EMBL/GenBank/DDBJ databases">
        <title>Depth-based differentiation of microbial function through sediment-hosted aquifers and enrichment of novel symbionts in the deep terrestrial subsurface.</title>
        <authorList>
            <person name="Probst A.J."/>
            <person name="Ladd B."/>
            <person name="Jarett J.K."/>
            <person name="Geller-Mcgrath D.E."/>
            <person name="Sieber C.M.K."/>
            <person name="Emerson J.B."/>
            <person name="Anantharaman K."/>
            <person name="Thomas B.C."/>
            <person name="Malmstrom R."/>
            <person name="Stieglmeier M."/>
            <person name="Klingl A."/>
            <person name="Woyke T."/>
            <person name="Ryan C.M."/>
            <person name="Banfield J.F."/>
        </authorList>
    </citation>
    <scope>NUCLEOTIDE SEQUENCE [LARGE SCALE GENOMIC DNA]</scope>
</reference>
<dbReference type="Proteomes" id="UP000231198">
    <property type="component" value="Unassembled WGS sequence"/>
</dbReference>
<keyword evidence="1" id="KW-0812">Transmembrane</keyword>
<accession>A0A2H0WSC5</accession>
<dbReference type="AlphaFoldDB" id="A0A2H0WSC5"/>
<organism evidence="2 3">
    <name type="scientific">Candidatus Roizmanbacteria bacterium CG09_land_8_20_14_0_10_41_9</name>
    <dbReference type="NCBI Taxonomy" id="1974850"/>
    <lineage>
        <taxon>Bacteria</taxon>
        <taxon>Candidatus Roizmaniibacteriota</taxon>
    </lineage>
</organism>